<feature type="compositionally biased region" description="Polar residues" evidence="4">
    <location>
        <begin position="1"/>
        <end position="14"/>
    </location>
</feature>
<evidence type="ECO:0000313" key="7">
    <source>
        <dbReference type="Proteomes" id="UP001287286"/>
    </source>
</evidence>
<comment type="caution">
    <text evidence="6">The sequence shown here is derived from an EMBL/GenBank/DDBJ whole genome shotgun (WGS) entry which is preliminary data.</text>
</comment>
<dbReference type="Pfam" id="PF00172">
    <property type="entry name" value="Zn_clus"/>
    <property type="match status" value="1"/>
</dbReference>
<dbReference type="Gene3D" id="2.160.10.10">
    <property type="entry name" value="Hexapeptide repeat proteins"/>
    <property type="match status" value="1"/>
</dbReference>
<feature type="compositionally biased region" description="Basic and acidic residues" evidence="4">
    <location>
        <begin position="24"/>
        <end position="35"/>
    </location>
</feature>
<keyword evidence="2" id="KW-0808">Transferase</keyword>
<dbReference type="SUPFAM" id="SSF51161">
    <property type="entry name" value="Trimeric LpxA-like enzymes"/>
    <property type="match status" value="1"/>
</dbReference>
<dbReference type="PANTHER" id="PTHR23416:SF76">
    <property type="entry name" value="ZN(II)2CYS6 TRANSCRIPTION FACTOR (EUROFUNG)"/>
    <property type="match status" value="1"/>
</dbReference>
<evidence type="ECO:0000256" key="4">
    <source>
        <dbReference type="SAM" id="MobiDB-lite"/>
    </source>
</evidence>
<feature type="compositionally biased region" description="Basic and acidic residues" evidence="4">
    <location>
        <begin position="71"/>
        <end position="96"/>
    </location>
</feature>
<feature type="region of interest" description="Disordered" evidence="4">
    <location>
        <begin position="1"/>
        <end position="110"/>
    </location>
</feature>
<keyword evidence="3" id="KW-0539">Nucleus</keyword>
<organism evidence="6 7">
    <name type="scientific">Purpureocillium lilacinum</name>
    <name type="common">Paecilomyces lilacinus</name>
    <dbReference type="NCBI Taxonomy" id="33203"/>
    <lineage>
        <taxon>Eukaryota</taxon>
        <taxon>Fungi</taxon>
        <taxon>Dikarya</taxon>
        <taxon>Ascomycota</taxon>
        <taxon>Pezizomycotina</taxon>
        <taxon>Sordariomycetes</taxon>
        <taxon>Hypocreomycetidae</taxon>
        <taxon>Hypocreales</taxon>
        <taxon>Ophiocordycipitaceae</taxon>
        <taxon>Purpureocillium</taxon>
    </lineage>
</organism>
<evidence type="ECO:0000256" key="1">
    <source>
        <dbReference type="ARBA" id="ARBA00007274"/>
    </source>
</evidence>
<comment type="similarity">
    <text evidence="1">Belongs to the transferase hexapeptide repeat family.</text>
</comment>
<name>A0ABR0BEV6_PURLI</name>
<dbReference type="SMART" id="SM01266">
    <property type="entry name" value="Mac"/>
    <property type="match status" value="1"/>
</dbReference>
<dbReference type="PROSITE" id="PS50048">
    <property type="entry name" value="ZN2_CY6_FUNGAL_2"/>
    <property type="match status" value="1"/>
</dbReference>
<dbReference type="InterPro" id="IPR024688">
    <property type="entry name" value="Mac_dom"/>
</dbReference>
<evidence type="ECO:0000313" key="6">
    <source>
        <dbReference type="EMBL" id="KAK4072842.1"/>
    </source>
</evidence>
<sequence>MSSFSALDNISLKTADSPRGPNDVADKSASADEWLRSSATHGSGASPELVNQKGWRDHGRPGCQSSNYPRGDGEHTRKFSDSVEVQREQQVQERTPDAATVPTTAESRESYGTLKRAHPFYDNEQRDNELSWIVDQTLYEPQHISSTSAQDYMEKQIGDALRRLTGQMGHRGYSQTSSDVKDGSIAAYGRPYGPEHKQDSILHHDSKERQRNLSSLARTGCLTFRKRKKKCDEHKPECSKCIRSGFLCAGYLPQRWPSRSAAIPLESKDSIYFPPGGYGMLQYGASRTLPVNQEPFPRHHVQTKRIDPPKGSSLVILDDERPTASALVSASIASPKHKLPDIAYAPGTTLLTPVSASTQSPSFGDGMVEEYYRVPPLHDLSRNEPKTPHPGNALRQINILHQTRMTSPTPHPQLAASNAHIVARRGLIHAQYPQRQMQKEAMLSGGHYYPFDKELCMDRERCAVACWRFNRLATLPPHSVSFKEKSRLFLEILKPRDSVQVSPPEALPITNVGRAGRYVAVEAPFTCDYGYNIAIGHHVIIGRNCTINDVCEVKIGDNCVIGPNVSIFTASLPTHPYRGQSGHGPQFGRAITIAQDCWIGGGAIILPGRTIGKGSTIGAGCIVTKVCYVQAAAQCYGVTSVAYHFLQDVPPFTVVAGNPARVLYGIGNAPPKKQSSTISNNFNSIASHVPPPLTTIRSSPISESPGSVLSESLSSSALPSFRARRTASMSADLEFGLVSTPSLFLSFTAANRASKA</sequence>
<dbReference type="PANTHER" id="PTHR23416">
    <property type="entry name" value="SIALIC ACID SYNTHASE-RELATED"/>
    <property type="match status" value="1"/>
</dbReference>
<protein>
    <submittedName>
        <fullName evidence="6">Transcriptional regulator family: Fungal Specific TF</fullName>
    </submittedName>
</protein>
<dbReference type="InterPro" id="IPR001451">
    <property type="entry name" value="Hexapep"/>
</dbReference>
<evidence type="ECO:0000256" key="3">
    <source>
        <dbReference type="ARBA" id="ARBA00023242"/>
    </source>
</evidence>
<gene>
    <name evidence="6" type="ORF">Purlil1_13222</name>
</gene>
<dbReference type="Proteomes" id="UP001287286">
    <property type="component" value="Unassembled WGS sequence"/>
</dbReference>
<dbReference type="CDD" id="cd03357">
    <property type="entry name" value="LbH_MAT_GAT"/>
    <property type="match status" value="1"/>
</dbReference>
<dbReference type="InterPro" id="IPR011004">
    <property type="entry name" value="Trimer_LpxA-like_sf"/>
</dbReference>
<dbReference type="SUPFAM" id="SSF57701">
    <property type="entry name" value="Zn2/Cys6 DNA-binding domain"/>
    <property type="match status" value="1"/>
</dbReference>
<dbReference type="Pfam" id="PF12464">
    <property type="entry name" value="Mac"/>
    <property type="match status" value="1"/>
</dbReference>
<evidence type="ECO:0000259" key="5">
    <source>
        <dbReference type="PROSITE" id="PS50048"/>
    </source>
</evidence>
<keyword evidence="7" id="KW-1185">Reference proteome</keyword>
<dbReference type="SMART" id="SM00066">
    <property type="entry name" value="GAL4"/>
    <property type="match status" value="1"/>
</dbReference>
<feature type="domain" description="Zn(2)-C6 fungal-type" evidence="5">
    <location>
        <begin position="220"/>
        <end position="248"/>
    </location>
</feature>
<dbReference type="InterPro" id="IPR036864">
    <property type="entry name" value="Zn2-C6_fun-type_DNA-bd_sf"/>
</dbReference>
<dbReference type="InterPro" id="IPR051159">
    <property type="entry name" value="Hexapeptide_acetyltransf"/>
</dbReference>
<dbReference type="Pfam" id="PF00132">
    <property type="entry name" value="Hexapep"/>
    <property type="match status" value="1"/>
</dbReference>
<proteinExistence type="inferred from homology"/>
<reference evidence="6 7" key="1">
    <citation type="journal article" date="2024" name="Microbiol. Resour. Announc.">
        <title>Genome annotations for the ascomycete fungi Trichoderma harzianum, Trichoderma aggressivum, and Purpureocillium lilacinum.</title>
        <authorList>
            <person name="Beijen E.P.W."/>
            <person name="Ohm R.A."/>
        </authorList>
    </citation>
    <scope>NUCLEOTIDE SEQUENCE [LARGE SCALE GENOMIC DNA]</scope>
    <source>
        <strain evidence="6 7">CBS 150709</strain>
    </source>
</reference>
<dbReference type="InterPro" id="IPR001138">
    <property type="entry name" value="Zn2Cys6_DnaBD"/>
</dbReference>
<evidence type="ECO:0000256" key="2">
    <source>
        <dbReference type="ARBA" id="ARBA00022679"/>
    </source>
</evidence>
<dbReference type="EMBL" id="JAWRVI010000184">
    <property type="protein sequence ID" value="KAK4072842.1"/>
    <property type="molecule type" value="Genomic_DNA"/>
</dbReference>
<accession>A0ABR0BEV6</accession>
<dbReference type="CDD" id="cd00067">
    <property type="entry name" value="GAL4"/>
    <property type="match status" value="1"/>
</dbReference>
<dbReference type="Gene3D" id="4.10.240.10">
    <property type="entry name" value="Zn(2)-C6 fungal-type DNA-binding domain"/>
    <property type="match status" value="1"/>
</dbReference>
<dbReference type="Pfam" id="PF14602">
    <property type="entry name" value="Hexapep_2"/>
    <property type="match status" value="1"/>
</dbReference>